<keyword evidence="4" id="KW-0411">Iron-sulfur</keyword>
<dbReference type="GO" id="GO:0051539">
    <property type="term" value="F:4 iron, 4 sulfur cluster binding"/>
    <property type="evidence" value="ECO:0007669"/>
    <property type="project" value="UniProtKB-KW"/>
</dbReference>
<dbReference type="InterPro" id="IPR017896">
    <property type="entry name" value="4Fe4S_Fe-S-bd"/>
</dbReference>
<keyword evidence="7" id="KW-1185">Reference proteome</keyword>
<dbReference type="Pfam" id="PF13237">
    <property type="entry name" value="Fer4_10"/>
    <property type="match status" value="1"/>
</dbReference>
<protein>
    <recommendedName>
        <fullName evidence="5">4Fe-4S ferredoxin-type domain-containing protein</fullName>
    </recommendedName>
</protein>
<dbReference type="OrthoDB" id="9784571at2"/>
<dbReference type="InParanoid" id="A0A5C7EM22"/>
<proteinExistence type="predicted"/>
<organism evidence="6 7">
    <name type="scientific">Pelomicrobium methylotrophicum</name>
    <dbReference type="NCBI Taxonomy" id="2602750"/>
    <lineage>
        <taxon>Bacteria</taxon>
        <taxon>Pseudomonadati</taxon>
        <taxon>Pseudomonadota</taxon>
        <taxon>Hydrogenophilia</taxon>
        <taxon>Hydrogenophilia incertae sedis</taxon>
        <taxon>Pelomicrobium</taxon>
    </lineage>
</organism>
<dbReference type="PANTHER" id="PTHR43687">
    <property type="entry name" value="ADENYLYLSULFATE REDUCTASE, BETA SUBUNIT"/>
    <property type="match status" value="1"/>
</dbReference>
<evidence type="ECO:0000256" key="2">
    <source>
        <dbReference type="ARBA" id="ARBA00022723"/>
    </source>
</evidence>
<dbReference type="Pfam" id="PF00037">
    <property type="entry name" value="Fer4"/>
    <property type="match status" value="3"/>
</dbReference>
<dbReference type="EMBL" id="VPFL01000006">
    <property type="protein sequence ID" value="TXF12463.1"/>
    <property type="molecule type" value="Genomic_DNA"/>
</dbReference>
<dbReference type="Gene3D" id="3.30.70.20">
    <property type="match status" value="4"/>
</dbReference>
<comment type="caution">
    <text evidence="6">The sequence shown here is derived from an EMBL/GenBank/DDBJ whole genome shotgun (WGS) entry which is preliminary data.</text>
</comment>
<dbReference type="Proteomes" id="UP000321201">
    <property type="component" value="Unassembled WGS sequence"/>
</dbReference>
<evidence type="ECO:0000313" key="7">
    <source>
        <dbReference type="Proteomes" id="UP000321201"/>
    </source>
</evidence>
<dbReference type="InterPro" id="IPR017900">
    <property type="entry name" value="4Fe4S_Fe_S_CS"/>
</dbReference>
<keyword evidence="2" id="KW-0479">Metal-binding</keyword>
<evidence type="ECO:0000256" key="4">
    <source>
        <dbReference type="ARBA" id="ARBA00023014"/>
    </source>
</evidence>
<accession>A0A5C7EM22</accession>
<evidence type="ECO:0000313" key="6">
    <source>
        <dbReference type="EMBL" id="TXF12463.1"/>
    </source>
</evidence>
<evidence type="ECO:0000259" key="5">
    <source>
        <dbReference type="PROSITE" id="PS51379"/>
    </source>
</evidence>
<keyword evidence="3" id="KW-0408">Iron</keyword>
<reference evidence="6 7" key="1">
    <citation type="submission" date="2019-08" db="EMBL/GenBank/DDBJ databases">
        <title>Pelomicrobium methylotrophicum gen. nov., sp. nov. a moderately thermophilic, facultatively anaerobic, lithoautotrophic and methylotrophic bacterium isolated from a terrestrial mud volcano.</title>
        <authorList>
            <person name="Slobodkina G.B."/>
            <person name="Merkel A.Y."/>
            <person name="Slobodkin A.I."/>
        </authorList>
    </citation>
    <scope>NUCLEOTIDE SEQUENCE [LARGE SCALE GENOMIC DNA]</scope>
    <source>
        <strain evidence="6 7">SM250</strain>
    </source>
</reference>
<gene>
    <name evidence="6" type="ORF">FR698_06340</name>
</gene>
<keyword evidence="1" id="KW-0004">4Fe-4S</keyword>
<feature type="domain" description="4Fe-4S ferredoxin-type" evidence="5">
    <location>
        <begin position="194"/>
        <end position="223"/>
    </location>
</feature>
<dbReference type="SUPFAM" id="SSF54862">
    <property type="entry name" value="4Fe-4S ferredoxins"/>
    <property type="match status" value="1"/>
</dbReference>
<dbReference type="InterPro" id="IPR050572">
    <property type="entry name" value="Fe-S_Ferredoxin"/>
</dbReference>
<dbReference type="PANTHER" id="PTHR43687:SF4">
    <property type="entry name" value="BLR5484 PROTEIN"/>
    <property type="match status" value="1"/>
</dbReference>
<name>A0A5C7EM22_9PROT</name>
<dbReference type="AlphaFoldDB" id="A0A5C7EM22"/>
<feature type="domain" description="4Fe-4S ferredoxin-type" evidence="5">
    <location>
        <begin position="585"/>
        <end position="614"/>
    </location>
</feature>
<feature type="domain" description="4Fe-4S ferredoxin-type" evidence="5">
    <location>
        <begin position="554"/>
        <end position="583"/>
    </location>
</feature>
<dbReference type="GO" id="GO:0046872">
    <property type="term" value="F:metal ion binding"/>
    <property type="evidence" value="ECO:0007669"/>
    <property type="project" value="UniProtKB-KW"/>
</dbReference>
<evidence type="ECO:0000256" key="3">
    <source>
        <dbReference type="ARBA" id="ARBA00023004"/>
    </source>
</evidence>
<feature type="domain" description="4Fe-4S ferredoxin-type" evidence="5">
    <location>
        <begin position="343"/>
        <end position="372"/>
    </location>
</feature>
<dbReference type="PROSITE" id="PS51379">
    <property type="entry name" value="4FE4S_FER_2"/>
    <property type="match status" value="4"/>
</dbReference>
<dbReference type="PROSITE" id="PS00198">
    <property type="entry name" value="4FE4S_FER_1"/>
    <property type="match status" value="4"/>
</dbReference>
<sequence>MPLNDKAIRVCSCNGTMTVDGSSLAKALQLESSLTVHSQLCRRQIGEVEAALRSGRETVVACTQEAPLFTEVAASLDAQVPVRFVNLRETAGWSREGRAAGPKMAALLAAAMVPDPEPVPRVTYKSGGRLLIIGQGAACVGWADRLADQLDVSVLISSVSGGGDLGPERRYPVFSGRVKHIRGYLGAFEVQWEQVNPIDLEVCTRCGACIRACPERAIDFSYQIDLDRCKAHRQCVAACGDIRAVDFERAERDRSETYDLILDLSDPPYFRIPQPPQGYFAPGRDPLDQALAVQQLVRMVGEFEKPKFFVYRESICAHGRSKIVGCTKCIGVCSTAAISEEGDYVKVEPHLCMGCGGCATVCPSGAMRYAYPRVADMGARLRAILQTYLRAGGKDPCILFHNPTDGRERLLNLGRRGRGLPARVIPVETFHVASVGLDLMLGSIALGASQVVVLSAGSEAADYVVALRQQMAFGQEILHGLGYAGTHLQVVEAADEEALEEVLWNLPPARSCPPATFNLSDDKRTTLDFAFDHLAKHAPRRASVIALSAGAPYGEVRVDKERCTLCMACVGACPESALLDGKELPQLKFIESNCVQCGLCAKTCPEDAITLAPRLLLSQEAKEPRILNEAEPFHCVKCGKPFATKRMIDNMTAKLGSHSMFSEAGALTRLQMCADCRVIDLMQGEKPVSIFEVTR</sequence>
<evidence type="ECO:0000256" key="1">
    <source>
        <dbReference type="ARBA" id="ARBA00022485"/>
    </source>
</evidence>